<name>A0A151L3T7_9APIC</name>
<organism evidence="1 2">
    <name type="scientific">Plasmodium gaboni</name>
    <dbReference type="NCBI Taxonomy" id="647221"/>
    <lineage>
        <taxon>Eukaryota</taxon>
        <taxon>Sar</taxon>
        <taxon>Alveolata</taxon>
        <taxon>Apicomplexa</taxon>
        <taxon>Aconoidasida</taxon>
        <taxon>Haemosporida</taxon>
        <taxon>Plasmodiidae</taxon>
        <taxon>Plasmodium</taxon>
        <taxon>Plasmodium (Laverania)</taxon>
    </lineage>
</organism>
<proteinExistence type="predicted"/>
<sequence length="28" mass="3228">ERLEREDTEETLVNLMEEALDKIGIPLA</sequence>
<feature type="non-terminal residue" evidence="1">
    <location>
        <position position="1"/>
    </location>
</feature>
<gene>
    <name evidence="1" type="ORF">PGSY75_0005300</name>
</gene>
<dbReference type="EMBL" id="LVLB01000073">
    <property type="protein sequence ID" value="KYN93626.1"/>
    <property type="molecule type" value="Genomic_DNA"/>
</dbReference>
<reference evidence="1 2" key="1">
    <citation type="journal article" date="2016" name="Nat. Commun.">
        <title>Genomes of cryptic chimpanzee Plasmodium species reveal key evolutionary events leading to human malaria.</title>
        <authorList>
            <person name="Sundararaman S.A."/>
            <person name="Plenderleith L.J."/>
            <person name="Liu W."/>
            <person name="Loy D.E."/>
            <person name="Learn G.H."/>
            <person name="Li Y."/>
            <person name="Shaw K.S."/>
            <person name="Ayouba A."/>
            <person name="Peeters M."/>
            <person name="Speede S."/>
            <person name="Shaw G.M."/>
            <person name="Bushman F.D."/>
            <person name="Brisson D."/>
            <person name="Rayner J.C."/>
            <person name="Sharp P.M."/>
            <person name="Hahn B.H."/>
        </authorList>
    </citation>
    <scope>NUCLEOTIDE SEQUENCE [LARGE SCALE GENOMIC DNA]</scope>
    <source>
        <strain evidence="1 2">SY75</strain>
    </source>
</reference>
<protein>
    <submittedName>
        <fullName evidence="1">Uncharacterized protein</fullName>
    </submittedName>
</protein>
<comment type="caution">
    <text evidence="1">The sequence shown here is derived from an EMBL/GenBank/DDBJ whole genome shotgun (WGS) entry which is preliminary data.</text>
</comment>
<evidence type="ECO:0000313" key="1">
    <source>
        <dbReference type="EMBL" id="KYN93626.1"/>
    </source>
</evidence>
<dbReference type="AlphaFoldDB" id="A0A151L3T7"/>
<evidence type="ECO:0000313" key="2">
    <source>
        <dbReference type="Proteomes" id="UP000076004"/>
    </source>
</evidence>
<accession>A0A151L3T7</accession>
<dbReference type="VEuPathDB" id="PlasmoDB:PGSY75_0005300"/>
<dbReference type="Proteomes" id="UP000076004">
    <property type="component" value="Unassembled WGS sequence"/>
</dbReference>